<proteinExistence type="predicted"/>
<dbReference type="AlphaFoldDB" id="A0A2H0U9J1"/>
<dbReference type="InterPro" id="IPR036388">
    <property type="entry name" value="WH-like_DNA-bd_sf"/>
</dbReference>
<sequence>MEPLAKLFGSPARLKTIRLFLFNQDTAFNASEVMQRAKLSKDVARRELAELFAAGLLRKKGSHTPARYQTNQNFEHLAALDTFIRETTNVRPQDMLTLLRRAGTLRLVALSGLFTGTLESKVDLLVVGDALDERALAQSVRSLEAELGREIRYAFFTTADFRYRLGVYDRLLRDVFDYPHRLLVDKIGL</sequence>
<evidence type="ECO:0008006" key="3">
    <source>
        <dbReference type="Google" id="ProtNLM"/>
    </source>
</evidence>
<name>A0A2H0U9J1_9BACT</name>
<organism evidence="1 2">
    <name type="scientific">Candidatus Kaiserbacteria bacterium CG10_big_fil_rev_8_21_14_0_10_56_12</name>
    <dbReference type="NCBI Taxonomy" id="1974611"/>
    <lineage>
        <taxon>Bacteria</taxon>
        <taxon>Candidatus Kaiseribacteriota</taxon>
    </lineage>
</organism>
<gene>
    <name evidence="1" type="ORF">COU19_02185</name>
</gene>
<accession>A0A2H0U9J1</accession>
<dbReference type="EMBL" id="PFBL01000020">
    <property type="protein sequence ID" value="PIR83079.1"/>
    <property type="molecule type" value="Genomic_DNA"/>
</dbReference>
<evidence type="ECO:0000313" key="2">
    <source>
        <dbReference type="Proteomes" id="UP000230179"/>
    </source>
</evidence>
<evidence type="ECO:0000313" key="1">
    <source>
        <dbReference type="EMBL" id="PIR83079.1"/>
    </source>
</evidence>
<dbReference type="Proteomes" id="UP000230179">
    <property type="component" value="Unassembled WGS sequence"/>
</dbReference>
<protein>
    <recommendedName>
        <fullName evidence="3">Transcriptional regulator</fullName>
    </recommendedName>
</protein>
<reference evidence="2" key="1">
    <citation type="submission" date="2017-09" db="EMBL/GenBank/DDBJ databases">
        <title>Depth-based differentiation of microbial function through sediment-hosted aquifers and enrichment of novel symbionts in the deep terrestrial subsurface.</title>
        <authorList>
            <person name="Probst A.J."/>
            <person name="Ladd B."/>
            <person name="Jarett J.K."/>
            <person name="Geller-Mcgrath D.E."/>
            <person name="Sieber C.M.K."/>
            <person name="Emerson J.B."/>
            <person name="Anantharaman K."/>
            <person name="Thomas B.C."/>
            <person name="Malmstrom R."/>
            <person name="Stieglmeier M."/>
            <person name="Klingl A."/>
            <person name="Woyke T."/>
            <person name="Ryan C.M."/>
            <person name="Banfield J.F."/>
        </authorList>
    </citation>
    <scope>NUCLEOTIDE SEQUENCE [LARGE SCALE GENOMIC DNA]</scope>
</reference>
<comment type="caution">
    <text evidence="1">The sequence shown here is derived from an EMBL/GenBank/DDBJ whole genome shotgun (WGS) entry which is preliminary data.</text>
</comment>
<dbReference type="Gene3D" id="1.10.10.10">
    <property type="entry name" value="Winged helix-like DNA-binding domain superfamily/Winged helix DNA-binding domain"/>
    <property type="match status" value="1"/>
</dbReference>